<dbReference type="AlphaFoldDB" id="A0A9Q0H7Q4"/>
<keyword evidence="5" id="KW-0812">Transmembrane</keyword>
<evidence type="ECO:0000256" key="11">
    <source>
        <dbReference type="ARBA" id="ARBA00023180"/>
    </source>
</evidence>
<dbReference type="InterPro" id="IPR032675">
    <property type="entry name" value="LRR_dom_sf"/>
</dbReference>
<dbReference type="FunFam" id="3.80.10.10:FF:000095">
    <property type="entry name" value="LRR receptor-like serine/threonine-protein kinase GSO1"/>
    <property type="match status" value="1"/>
</dbReference>
<name>A0A9Q0H7Q4_9MAGN</name>
<dbReference type="PANTHER" id="PTHR48052">
    <property type="entry name" value="UNNAMED PRODUCT"/>
    <property type="match status" value="1"/>
</dbReference>
<keyword evidence="9" id="KW-0472">Membrane</keyword>
<keyword evidence="4" id="KW-0433">Leucine-rich repeat</keyword>
<feature type="chain" id="PRO_5040516190" description="Leucine-rich repeat-containing N-terminal plant-type domain-containing protein" evidence="12">
    <location>
        <begin position="21"/>
        <end position="642"/>
    </location>
</feature>
<dbReference type="FunFam" id="3.80.10.10:FF:000716">
    <property type="entry name" value="LRR receptor-like serine/threonine-protein kinase GSO1"/>
    <property type="match status" value="1"/>
</dbReference>
<dbReference type="GO" id="GO:0005886">
    <property type="term" value="C:plasma membrane"/>
    <property type="evidence" value="ECO:0007669"/>
    <property type="project" value="UniProtKB-SubCell"/>
</dbReference>
<evidence type="ECO:0000256" key="6">
    <source>
        <dbReference type="ARBA" id="ARBA00022729"/>
    </source>
</evidence>
<keyword evidence="7" id="KW-0677">Repeat</keyword>
<dbReference type="SMART" id="SM00369">
    <property type="entry name" value="LRR_TYP"/>
    <property type="match status" value="9"/>
</dbReference>
<feature type="signal peptide" evidence="12">
    <location>
        <begin position="1"/>
        <end position="20"/>
    </location>
</feature>
<dbReference type="Pfam" id="PF13855">
    <property type="entry name" value="LRR_8"/>
    <property type="match status" value="1"/>
</dbReference>
<dbReference type="PANTHER" id="PTHR48052:SF5">
    <property type="entry name" value="MDIS1-INTERACTING RECEPTOR LIKE KINASE 2-LIKE"/>
    <property type="match status" value="1"/>
</dbReference>
<evidence type="ECO:0000313" key="16">
    <source>
        <dbReference type="Proteomes" id="UP001141806"/>
    </source>
</evidence>
<keyword evidence="8" id="KW-1133">Transmembrane helix</keyword>
<dbReference type="Proteomes" id="UP001141806">
    <property type="component" value="Unassembled WGS sequence"/>
</dbReference>
<dbReference type="InterPro" id="IPR013210">
    <property type="entry name" value="LRR_N_plant-typ"/>
</dbReference>
<evidence type="ECO:0000256" key="10">
    <source>
        <dbReference type="ARBA" id="ARBA00023170"/>
    </source>
</evidence>
<dbReference type="Pfam" id="PF08263">
    <property type="entry name" value="LRRNT_2"/>
    <property type="match status" value="1"/>
</dbReference>
<keyword evidence="6 12" id="KW-0732">Signal</keyword>
<evidence type="ECO:0000256" key="1">
    <source>
        <dbReference type="ARBA" id="ARBA00004251"/>
    </source>
</evidence>
<dbReference type="Gene3D" id="3.80.10.10">
    <property type="entry name" value="Ribonuclease Inhibitor"/>
    <property type="match status" value="3"/>
</dbReference>
<dbReference type="SMART" id="SM00365">
    <property type="entry name" value="LRR_SD22"/>
    <property type="match status" value="6"/>
</dbReference>
<comment type="subcellular location">
    <subcellularLocation>
        <location evidence="1">Cell membrane</location>
        <topology evidence="1">Single-pass type I membrane protein</topology>
    </subcellularLocation>
</comment>
<evidence type="ECO:0000256" key="12">
    <source>
        <dbReference type="SAM" id="SignalP"/>
    </source>
</evidence>
<dbReference type="Pfam" id="PF00560">
    <property type="entry name" value="LRR_1"/>
    <property type="match status" value="5"/>
</dbReference>
<sequence>MGSKLSWILVFLILIPTGECKRIAGEGCTSQDLMGLTRFKAAIHVDTSGRLETWVGRHCCKWDGVYCNNRTGRVSEIRLPGFLSTDDFIAQTQMEGWLSPSITLLGSLEVLDLGGLISLAGTIPSSIGFHLPKLRKLYLYSNNLTGPVPLSIGKLSRLEEIHLHENLLTGSIPASIGILQNLNRLLLYSNRLSGPIPESITNLTNLVSLDLHGNSLTGHIPVKIGALQVLKELDLSDNLLGGKLPLSVTNLTAILVLYLDTNLLEGEIPFPSISGEMPSLGFLRLNDNHLTGRIPSNIGNLVSLRRMSLANNRLEGPIPSTLGNVLSVTEIYLDKNRLSGQIPNSIGRLSQLMHLSISNNLIEGPLPSEMSSLHYLQELDLSFNALNLSSIPKWLGRMPSLCRVFLAGAGIQGNFPELLRTTPSPLLELDLSFNHLTGIIPEWLGSLTQLYSLNLSRNSLVSKIPSTVRSLCDLGVLDLHSNKLSGPIDVVFQIESRFSEGSLSYIDLSDNHFSGKIEQIGTGPQSKIGFLNLSHNYLISRLPGSIGKLVSMRSLDLSYNKLGFGLPESLANVSSLEKLKLQRNRFTGEIPNGFLKLRALKELDLSDNLLVGRIPDGEPISDFPRSSFSGNRGLCGKPLSPC</sequence>
<dbReference type="PRINTS" id="PR00019">
    <property type="entry name" value="LEURICHRPT"/>
</dbReference>
<evidence type="ECO:0000256" key="4">
    <source>
        <dbReference type="ARBA" id="ARBA00022614"/>
    </source>
</evidence>
<evidence type="ECO:0008006" key="17">
    <source>
        <dbReference type="Google" id="ProtNLM"/>
    </source>
</evidence>
<comment type="caution">
    <text evidence="15">The sequence shown here is derived from an EMBL/GenBank/DDBJ whole genome shotgun (WGS) entry which is preliminary data.</text>
</comment>
<keyword evidence="10" id="KW-0675">Receptor</keyword>
<reference evidence="15" key="1">
    <citation type="journal article" date="2023" name="Plant J.">
        <title>The genome of the king protea, Protea cynaroides.</title>
        <authorList>
            <person name="Chang J."/>
            <person name="Duong T.A."/>
            <person name="Schoeman C."/>
            <person name="Ma X."/>
            <person name="Roodt D."/>
            <person name="Barker N."/>
            <person name="Li Z."/>
            <person name="Van de Peer Y."/>
            <person name="Mizrachi E."/>
        </authorList>
    </citation>
    <scope>NUCLEOTIDE SEQUENCE</scope>
    <source>
        <tissue evidence="15">Young leaves</tissue>
    </source>
</reference>
<gene>
    <name evidence="15" type="ORF">NE237_021297</name>
</gene>
<dbReference type="EMBL" id="JAMYWD010000009">
    <property type="protein sequence ID" value="KAJ4961387.1"/>
    <property type="molecule type" value="Genomic_DNA"/>
</dbReference>
<evidence type="ECO:0000259" key="14">
    <source>
        <dbReference type="Pfam" id="PF23598"/>
    </source>
</evidence>
<dbReference type="InterPro" id="IPR003591">
    <property type="entry name" value="Leu-rich_rpt_typical-subtyp"/>
</dbReference>
<feature type="domain" description="Leucine-rich repeat-containing N-terminal plant-type" evidence="13">
    <location>
        <begin position="31"/>
        <end position="68"/>
    </location>
</feature>
<evidence type="ECO:0000256" key="9">
    <source>
        <dbReference type="ARBA" id="ARBA00023136"/>
    </source>
</evidence>
<dbReference type="InterPro" id="IPR001611">
    <property type="entry name" value="Leu-rich_rpt"/>
</dbReference>
<proteinExistence type="inferred from homology"/>
<keyword evidence="3" id="KW-1003">Cell membrane</keyword>
<evidence type="ECO:0000256" key="5">
    <source>
        <dbReference type="ARBA" id="ARBA00022692"/>
    </source>
</evidence>
<feature type="domain" description="Disease resistance R13L4/SHOC-2-like LRR" evidence="14">
    <location>
        <begin position="218"/>
        <end position="402"/>
    </location>
</feature>
<evidence type="ECO:0000256" key="7">
    <source>
        <dbReference type="ARBA" id="ARBA00022737"/>
    </source>
</evidence>
<dbReference type="OrthoDB" id="676979at2759"/>
<protein>
    <recommendedName>
        <fullName evidence="17">Leucine-rich repeat-containing N-terminal plant-type domain-containing protein</fullName>
    </recommendedName>
</protein>
<evidence type="ECO:0000259" key="13">
    <source>
        <dbReference type="Pfam" id="PF08263"/>
    </source>
</evidence>
<evidence type="ECO:0000256" key="8">
    <source>
        <dbReference type="ARBA" id="ARBA00022989"/>
    </source>
</evidence>
<evidence type="ECO:0000256" key="3">
    <source>
        <dbReference type="ARBA" id="ARBA00022475"/>
    </source>
</evidence>
<organism evidence="15 16">
    <name type="scientific">Protea cynaroides</name>
    <dbReference type="NCBI Taxonomy" id="273540"/>
    <lineage>
        <taxon>Eukaryota</taxon>
        <taxon>Viridiplantae</taxon>
        <taxon>Streptophyta</taxon>
        <taxon>Embryophyta</taxon>
        <taxon>Tracheophyta</taxon>
        <taxon>Spermatophyta</taxon>
        <taxon>Magnoliopsida</taxon>
        <taxon>Proteales</taxon>
        <taxon>Proteaceae</taxon>
        <taxon>Protea</taxon>
    </lineage>
</organism>
<keyword evidence="11" id="KW-0325">Glycoprotein</keyword>
<evidence type="ECO:0000256" key="2">
    <source>
        <dbReference type="ARBA" id="ARBA00009592"/>
    </source>
</evidence>
<evidence type="ECO:0000313" key="15">
    <source>
        <dbReference type="EMBL" id="KAJ4961387.1"/>
    </source>
</evidence>
<keyword evidence="16" id="KW-1185">Reference proteome</keyword>
<dbReference type="InterPro" id="IPR055414">
    <property type="entry name" value="LRR_R13L4/SHOC2-like"/>
</dbReference>
<dbReference type="FunFam" id="3.80.10.10:FF:000299">
    <property type="entry name" value="Piriformospora indica-insensitive protein 2"/>
    <property type="match status" value="1"/>
</dbReference>
<dbReference type="Pfam" id="PF23598">
    <property type="entry name" value="LRR_14"/>
    <property type="match status" value="1"/>
</dbReference>
<dbReference type="SUPFAM" id="SSF52058">
    <property type="entry name" value="L domain-like"/>
    <property type="match status" value="3"/>
</dbReference>
<accession>A0A9Q0H7Q4</accession>
<comment type="similarity">
    <text evidence="2">Belongs to the RLP family.</text>
</comment>